<protein>
    <submittedName>
        <fullName evidence="2">Uncharacterized protein</fullName>
    </submittedName>
</protein>
<gene>
    <name evidence="2" type="ORF">LCGC14_2803630</name>
</gene>
<name>A0A0F8YM15_9ZZZZ</name>
<dbReference type="AlphaFoldDB" id="A0A0F8YM15"/>
<comment type="caution">
    <text evidence="2">The sequence shown here is derived from an EMBL/GenBank/DDBJ whole genome shotgun (WGS) entry which is preliminary data.</text>
</comment>
<evidence type="ECO:0000313" key="2">
    <source>
        <dbReference type="EMBL" id="KKK82413.1"/>
    </source>
</evidence>
<organism evidence="2">
    <name type="scientific">marine sediment metagenome</name>
    <dbReference type="NCBI Taxonomy" id="412755"/>
    <lineage>
        <taxon>unclassified sequences</taxon>
        <taxon>metagenomes</taxon>
        <taxon>ecological metagenomes</taxon>
    </lineage>
</organism>
<sequence>MKSELFEEIYNVFWTHKPFCRILRGYIPADSSPMGRPSSSRPAAPGPMGDPQIGPIVDPTDELGKTRCQQPRSEA</sequence>
<reference evidence="2" key="1">
    <citation type="journal article" date="2015" name="Nature">
        <title>Complex archaea that bridge the gap between prokaryotes and eukaryotes.</title>
        <authorList>
            <person name="Spang A."/>
            <person name="Saw J.H."/>
            <person name="Jorgensen S.L."/>
            <person name="Zaremba-Niedzwiedzka K."/>
            <person name="Martijn J."/>
            <person name="Lind A.E."/>
            <person name="van Eijk R."/>
            <person name="Schleper C."/>
            <person name="Guy L."/>
            <person name="Ettema T.J."/>
        </authorList>
    </citation>
    <scope>NUCLEOTIDE SEQUENCE</scope>
</reference>
<feature type="region of interest" description="Disordered" evidence="1">
    <location>
        <begin position="28"/>
        <end position="75"/>
    </location>
</feature>
<proteinExistence type="predicted"/>
<accession>A0A0F8YM15</accession>
<feature type="compositionally biased region" description="Low complexity" evidence="1">
    <location>
        <begin position="31"/>
        <end position="47"/>
    </location>
</feature>
<dbReference type="EMBL" id="LAZR01052687">
    <property type="protein sequence ID" value="KKK82413.1"/>
    <property type="molecule type" value="Genomic_DNA"/>
</dbReference>
<evidence type="ECO:0000256" key="1">
    <source>
        <dbReference type="SAM" id="MobiDB-lite"/>
    </source>
</evidence>